<name>A0A1V2TMC6_9NOCA</name>
<evidence type="ECO:0000313" key="3">
    <source>
        <dbReference type="EMBL" id="ONM50638.1"/>
    </source>
</evidence>
<dbReference type="Gene3D" id="1.50.10.10">
    <property type="match status" value="1"/>
</dbReference>
<gene>
    <name evidence="3" type="ORF">B0T46_01715</name>
</gene>
<dbReference type="AlphaFoldDB" id="A0A1V2TMC6"/>
<dbReference type="OrthoDB" id="3902805at2"/>
<dbReference type="EMBL" id="MUMY01000001">
    <property type="protein sequence ID" value="ONM50638.1"/>
    <property type="molecule type" value="Genomic_DNA"/>
</dbReference>
<dbReference type="RefSeq" id="WP_077114619.1">
    <property type="nucleotide sequence ID" value="NZ_MUKP01000043.1"/>
</dbReference>
<dbReference type="GO" id="GO:0005993">
    <property type="term" value="P:trehalose catabolic process"/>
    <property type="evidence" value="ECO:0007669"/>
    <property type="project" value="TreeGrafter"/>
</dbReference>
<dbReference type="Pfam" id="PF00723">
    <property type="entry name" value="Glyco_hydro_15"/>
    <property type="match status" value="1"/>
</dbReference>
<dbReference type="InterPro" id="IPR011613">
    <property type="entry name" value="GH15-like"/>
</dbReference>
<evidence type="ECO:0000313" key="4">
    <source>
        <dbReference type="Proteomes" id="UP000188836"/>
    </source>
</evidence>
<dbReference type="InterPro" id="IPR045582">
    <property type="entry name" value="Trehalase-like_N"/>
</dbReference>
<reference evidence="3 4" key="1">
    <citation type="journal article" date="2016" name="Antonie Van Leeuwenhoek">
        <title>Nocardia donostiensis sp. nov., isolated from human respiratory specimens.</title>
        <authorList>
            <person name="Ercibengoa M."/>
            <person name="Bell M."/>
            <person name="Marimon J.M."/>
            <person name="Humrighouse B."/>
            <person name="Klenk H.P."/>
            <person name="Potter G."/>
            <person name="Perez-Trallero E."/>
        </authorList>
    </citation>
    <scope>NUCLEOTIDE SEQUENCE [LARGE SCALE GENOMIC DNA]</scope>
    <source>
        <strain evidence="3 4">X1655</strain>
    </source>
</reference>
<feature type="domain" description="GH15-like" evidence="1">
    <location>
        <begin position="231"/>
        <end position="549"/>
    </location>
</feature>
<comment type="caution">
    <text evidence="3">The sequence shown here is derived from an EMBL/GenBank/DDBJ whole genome shotgun (WGS) entry which is preliminary data.</text>
</comment>
<dbReference type="STRING" id="1538463.B0T36_00470"/>
<accession>A0A1V2TMC6</accession>
<dbReference type="InterPro" id="IPR008928">
    <property type="entry name" value="6-hairpin_glycosidase_sf"/>
</dbReference>
<dbReference type="Proteomes" id="UP000188836">
    <property type="component" value="Unassembled WGS sequence"/>
</dbReference>
<evidence type="ECO:0000259" key="1">
    <source>
        <dbReference type="Pfam" id="PF00723"/>
    </source>
</evidence>
<dbReference type="InterPro" id="IPR012341">
    <property type="entry name" value="6hp_glycosidase-like_sf"/>
</dbReference>
<dbReference type="PANTHER" id="PTHR31616:SF10">
    <property type="entry name" value="TREHALASE"/>
    <property type="match status" value="1"/>
</dbReference>
<dbReference type="SUPFAM" id="SSF48208">
    <property type="entry name" value="Six-hairpin glycosidases"/>
    <property type="match status" value="1"/>
</dbReference>
<sequence length="625" mass="68738">MNASDTGGGYPPISSFAFLSDMHTAALIGPDGSVEWFCVPRFDGESIFARILDRERGGAFFLGVADAGEPARRYVDDTLVLESRFQSPTGTAVAFDFLAVGSSSGDEGDKELAARHVLVRTVRCESGSVRVRLRLDARPDYGAKRTRWERHETNLWWASDPQLWLSSTLPLASEGAELFASAVLGPGEVVAFALGYAGKAPRCIDAAAAADLREETRRTWQEWSDRCSYTGIAREQVTRSALVLRGLAFDESGALLAAPTTSLPEWIGGGRNWDYRFTWHRDAALLVLALYRLGHAEGGRRYKDFLFSLEPVRQGRLTPMAGIGGELDSKEQILNHLEGYASSSPVRIGNEAFGQVQFECYGHVLDAAYVYYQLTGTMSEETWPILCRLVETICAHWQEPDHGIWEMRGEKRHNTYSKMMAWVCVDRGVRLASELAGGAEVGEAELADWRKTRDEIKRDVLAHGYDEERGAFVQEYGGKALDASLLHASLFGFLPGDDPRVVSTIDRVAEELADGDALIHRYDLGQVDDGVDGPEGAFLLCSFDLVSALVLAGRAEEAKYRFDRLLEYAGPLGLFSEEATFHGEALGNYPQAFAHLALIQAAMNLDAAGDEDALHAWATRRADTC</sequence>
<feature type="domain" description="Trehalase-like N-terminal" evidence="2">
    <location>
        <begin position="9"/>
        <end position="162"/>
    </location>
</feature>
<organism evidence="3 4">
    <name type="scientific">Nocardia donostiensis</name>
    <dbReference type="NCBI Taxonomy" id="1538463"/>
    <lineage>
        <taxon>Bacteria</taxon>
        <taxon>Bacillati</taxon>
        <taxon>Actinomycetota</taxon>
        <taxon>Actinomycetes</taxon>
        <taxon>Mycobacteriales</taxon>
        <taxon>Nocardiaceae</taxon>
        <taxon>Nocardia</taxon>
    </lineage>
</organism>
<dbReference type="PANTHER" id="PTHR31616">
    <property type="entry name" value="TREHALASE"/>
    <property type="match status" value="1"/>
</dbReference>
<protein>
    <submittedName>
        <fullName evidence="3">Uncharacterized protein</fullName>
    </submittedName>
</protein>
<keyword evidence="4" id="KW-1185">Reference proteome</keyword>
<dbReference type="Pfam" id="PF19291">
    <property type="entry name" value="TREH_N"/>
    <property type="match status" value="1"/>
</dbReference>
<evidence type="ECO:0000259" key="2">
    <source>
        <dbReference type="Pfam" id="PF19291"/>
    </source>
</evidence>
<proteinExistence type="predicted"/>
<dbReference type="GO" id="GO:0015927">
    <property type="term" value="F:trehalase activity"/>
    <property type="evidence" value="ECO:0007669"/>
    <property type="project" value="TreeGrafter"/>
</dbReference>